<dbReference type="EMBL" id="MU003510">
    <property type="protein sequence ID" value="KAF2469814.1"/>
    <property type="molecule type" value="Genomic_DNA"/>
</dbReference>
<dbReference type="Proteomes" id="UP000799755">
    <property type="component" value="Unassembled WGS sequence"/>
</dbReference>
<name>A0ACB6QS47_9PLEO</name>
<gene>
    <name evidence="1" type="ORF">BDR25DRAFT_394179</name>
</gene>
<evidence type="ECO:0000313" key="2">
    <source>
        <dbReference type="Proteomes" id="UP000799755"/>
    </source>
</evidence>
<protein>
    <submittedName>
        <fullName evidence="1">Uncharacterized protein</fullName>
    </submittedName>
</protein>
<evidence type="ECO:0000313" key="1">
    <source>
        <dbReference type="EMBL" id="KAF2469814.1"/>
    </source>
</evidence>
<sequence>MKFVVSLADVKVQWWSLSAGSPYLIKATPPRQHLFLLEKTEEQLSAQWWVIKLEDGGKVLLHSHTFNIFDDPVSRIFSLDNSNSRLALLRKHFGLSREDSGCTIPSHLAHVTQLQQSRYLASHPSLRATHLTHLPTTKPHLSQTNSISSTFKSSVIYSSVVFEIGLGRSPNSHLISETRLARHAEEVFTKCFENRVAEVALIVMYFCSTEWSTKGGSAHLDGQLIDVMAISTRNSGLEFRANYTLDLDKALMKRDQESSTCSSSKFFRRRFTCHFHTLTSPSKYALARLTMQIYFLFRFSIYATCHIFSQAKHDTKGSFIIPSFSEPKPNATRGHEHAHAPIKNENTWTMKKSEEI</sequence>
<reference evidence="1" key="1">
    <citation type="journal article" date="2020" name="Stud. Mycol.">
        <title>101 Dothideomycetes genomes: a test case for predicting lifestyles and emergence of pathogens.</title>
        <authorList>
            <person name="Haridas S."/>
            <person name="Albert R."/>
            <person name="Binder M."/>
            <person name="Bloem J."/>
            <person name="Labutti K."/>
            <person name="Salamov A."/>
            <person name="Andreopoulos B."/>
            <person name="Baker S."/>
            <person name="Barry K."/>
            <person name="Bills G."/>
            <person name="Bluhm B."/>
            <person name="Cannon C."/>
            <person name="Castanera R."/>
            <person name="Culley D."/>
            <person name="Daum C."/>
            <person name="Ezra D."/>
            <person name="Gonzalez J."/>
            <person name="Henrissat B."/>
            <person name="Kuo A."/>
            <person name="Liang C."/>
            <person name="Lipzen A."/>
            <person name="Lutzoni F."/>
            <person name="Magnuson J."/>
            <person name="Mondo S."/>
            <person name="Nolan M."/>
            <person name="Ohm R."/>
            <person name="Pangilinan J."/>
            <person name="Park H.-J."/>
            <person name="Ramirez L."/>
            <person name="Alfaro M."/>
            <person name="Sun H."/>
            <person name="Tritt A."/>
            <person name="Yoshinaga Y."/>
            <person name="Zwiers L.-H."/>
            <person name="Turgeon B."/>
            <person name="Goodwin S."/>
            <person name="Spatafora J."/>
            <person name="Crous P."/>
            <person name="Grigoriev I."/>
        </authorList>
    </citation>
    <scope>NUCLEOTIDE SEQUENCE</scope>
    <source>
        <strain evidence="1">ATCC 200398</strain>
    </source>
</reference>
<comment type="caution">
    <text evidence="1">The sequence shown here is derived from an EMBL/GenBank/DDBJ whole genome shotgun (WGS) entry which is preliminary data.</text>
</comment>
<proteinExistence type="predicted"/>
<keyword evidence="2" id="KW-1185">Reference proteome</keyword>
<organism evidence="1 2">
    <name type="scientific">Lindgomyces ingoldianus</name>
    <dbReference type="NCBI Taxonomy" id="673940"/>
    <lineage>
        <taxon>Eukaryota</taxon>
        <taxon>Fungi</taxon>
        <taxon>Dikarya</taxon>
        <taxon>Ascomycota</taxon>
        <taxon>Pezizomycotina</taxon>
        <taxon>Dothideomycetes</taxon>
        <taxon>Pleosporomycetidae</taxon>
        <taxon>Pleosporales</taxon>
        <taxon>Lindgomycetaceae</taxon>
        <taxon>Lindgomyces</taxon>
    </lineage>
</organism>
<accession>A0ACB6QS47</accession>